<sequence length="156" mass="17651">MEREMQRPNVHYDVHNNPIYSDGLLHNPIFMFGIVDCFLDGIHVLFAGPAADFEFAPRKEQYQITQRAFYSGYKHFHSNKVETFGLPNGISFMYGPVAGRGSDITTVRDSGLDDFIRLIQQNKSMLYMAFGDLIYNAQFLTAIRSCYEAHGAGVAP</sequence>
<accession>A0ABD3NWE3</accession>
<organism evidence="1 2">
    <name type="scientific">Cyclotella atomus</name>
    <dbReference type="NCBI Taxonomy" id="382360"/>
    <lineage>
        <taxon>Eukaryota</taxon>
        <taxon>Sar</taxon>
        <taxon>Stramenopiles</taxon>
        <taxon>Ochrophyta</taxon>
        <taxon>Bacillariophyta</taxon>
        <taxon>Coscinodiscophyceae</taxon>
        <taxon>Thalassiosirophycidae</taxon>
        <taxon>Stephanodiscales</taxon>
        <taxon>Stephanodiscaceae</taxon>
        <taxon>Cyclotella</taxon>
    </lineage>
</organism>
<dbReference type="EMBL" id="JALLPJ020000943">
    <property type="protein sequence ID" value="KAL3779271.1"/>
    <property type="molecule type" value="Genomic_DNA"/>
</dbReference>
<evidence type="ECO:0000313" key="1">
    <source>
        <dbReference type="EMBL" id="KAL3779271.1"/>
    </source>
</evidence>
<dbReference type="Proteomes" id="UP001530400">
    <property type="component" value="Unassembled WGS sequence"/>
</dbReference>
<keyword evidence="2" id="KW-1185">Reference proteome</keyword>
<dbReference type="AlphaFoldDB" id="A0ABD3NWE3"/>
<evidence type="ECO:0000313" key="2">
    <source>
        <dbReference type="Proteomes" id="UP001530400"/>
    </source>
</evidence>
<reference evidence="1 2" key="1">
    <citation type="submission" date="2024-10" db="EMBL/GenBank/DDBJ databases">
        <title>Updated reference genomes for cyclostephanoid diatoms.</title>
        <authorList>
            <person name="Roberts W.R."/>
            <person name="Alverson A.J."/>
        </authorList>
    </citation>
    <scope>NUCLEOTIDE SEQUENCE [LARGE SCALE GENOMIC DNA]</scope>
    <source>
        <strain evidence="1 2">AJA010-31</strain>
    </source>
</reference>
<gene>
    <name evidence="1" type="ORF">ACHAWO_009909</name>
</gene>
<comment type="caution">
    <text evidence="1">The sequence shown here is derived from an EMBL/GenBank/DDBJ whole genome shotgun (WGS) entry which is preliminary data.</text>
</comment>
<proteinExistence type="predicted"/>
<protein>
    <submittedName>
        <fullName evidence="1">Uncharacterized protein</fullName>
    </submittedName>
</protein>
<name>A0ABD3NWE3_9STRA</name>